<name>A0A1Z4C3P1_9GAMM</name>
<dbReference type="AlphaFoldDB" id="A0A1Z4C3P1"/>
<evidence type="ECO:0000313" key="5">
    <source>
        <dbReference type="Proteomes" id="UP000237423"/>
    </source>
</evidence>
<protein>
    <submittedName>
        <fullName evidence="2">Uncharacterized protein</fullName>
    </submittedName>
</protein>
<feature type="signal peptide" evidence="1">
    <location>
        <begin position="1"/>
        <end position="22"/>
    </location>
</feature>
<reference evidence="3 5" key="2">
    <citation type="submission" date="2017-11" db="EMBL/GenBank/DDBJ databases">
        <title>Draft Genome Sequence of Methylobacter psychrotolerans Sph1T, an Obligate Methanotroph from Low-Temperature Environments.</title>
        <authorList>
            <person name="Oshkin I.Y."/>
            <person name="Miroshnikov K."/>
            <person name="Belova S.E."/>
            <person name="Korzhenkov A."/>
            <person name="Toshchakov S.V."/>
            <person name="Dedysh S.N."/>
        </authorList>
    </citation>
    <scope>NUCLEOTIDE SEQUENCE [LARGE SCALE GENOMIC DNA]</scope>
    <source>
        <strain evidence="3 5">Sph1</strain>
    </source>
</reference>
<organism evidence="2 4">
    <name type="scientific">Methylovulum psychrotolerans</name>
    <dbReference type="NCBI Taxonomy" id="1704499"/>
    <lineage>
        <taxon>Bacteria</taxon>
        <taxon>Pseudomonadati</taxon>
        <taxon>Pseudomonadota</taxon>
        <taxon>Gammaproteobacteria</taxon>
        <taxon>Methylococcales</taxon>
        <taxon>Methylococcaceae</taxon>
        <taxon>Methylovulum</taxon>
    </lineage>
</organism>
<reference evidence="2 4" key="1">
    <citation type="submission" date="2017-06" db="EMBL/GenBank/DDBJ databases">
        <title>Genome Sequencing of the methanotroph Methylovulum psychrotolerants str. HV10-M2 isolated from a high-altitude environment.</title>
        <authorList>
            <person name="Mateos-Rivera A."/>
        </authorList>
    </citation>
    <scope>NUCLEOTIDE SEQUENCE [LARGE SCALE GENOMIC DNA]</scope>
    <source>
        <strain evidence="2 4">HV10_M2</strain>
    </source>
</reference>
<accession>A0A1Z4C3P1</accession>
<dbReference type="OrthoDB" id="7462457at2"/>
<dbReference type="EMBL" id="PGFZ01000003">
    <property type="protein sequence ID" value="POZ52319.1"/>
    <property type="molecule type" value="Genomic_DNA"/>
</dbReference>
<evidence type="ECO:0000256" key="1">
    <source>
        <dbReference type="SAM" id="SignalP"/>
    </source>
</evidence>
<feature type="chain" id="PRO_5036031046" evidence="1">
    <location>
        <begin position="23"/>
        <end position="411"/>
    </location>
</feature>
<dbReference type="RefSeq" id="WP_088621023.1">
    <property type="nucleotide sequence ID" value="NZ_CP022129.1"/>
</dbReference>
<keyword evidence="4" id="KW-1185">Reference proteome</keyword>
<dbReference type="KEGG" id="mpsy:CEK71_19955"/>
<dbReference type="Proteomes" id="UP000197019">
    <property type="component" value="Chromosome"/>
</dbReference>
<dbReference type="EMBL" id="CP022129">
    <property type="protein sequence ID" value="ASF48153.1"/>
    <property type="molecule type" value="Genomic_DNA"/>
</dbReference>
<sequence>MQTKNTLLSALTLLCAAQAAVADNFDTTVTLGGITRSLGFATFDDAIKAANHPENYQGLFPGVKSTVGADIIMNFKGVPIEFQKVSTTQVNVTIPGLGIQQSVVVTPGGVGSLSKQLDTKVENFVRSHNASINKQLAKVDPADPLGGNPSSLMGVMVENAYLLAMTDDWSGSTRKNPNIKNRFDGGIRYGHYDLSGKSVDTFTLPLSYTVKLDDRQQIIVSAPFTYIDTQGATSYDGGAGVAYKYRMNDKWVLTPAVAYSLRGSFDLADAGHVASGTVTSKYTFDLESLDPNSLKLTIGNMAGYYTTLPFAVKGYSVDPNLQNYILKNGLILSKNVNGDFWGHKLNVAGNFTDTEYFGSHFFVDQYNELGITVKAVNDKHWLSALSLGGNYLFSATGKDVSGYRVSLMYQF</sequence>
<dbReference type="Proteomes" id="UP000237423">
    <property type="component" value="Unassembled WGS sequence"/>
</dbReference>
<evidence type="ECO:0000313" key="4">
    <source>
        <dbReference type="Proteomes" id="UP000197019"/>
    </source>
</evidence>
<evidence type="ECO:0000313" key="2">
    <source>
        <dbReference type="EMBL" id="ASF48153.1"/>
    </source>
</evidence>
<gene>
    <name evidence="3" type="ORF">AADEFJLK_01800</name>
    <name evidence="2" type="ORF">CEK71_19955</name>
</gene>
<keyword evidence="1" id="KW-0732">Signal</keyword>
<evidence type="ECO:0000313" key="3">
    <source>
        <dbReference type="EMBL" id="POZ52319.1"/>
    </source>
</evidence>
<proteinExistence type="predicted"/>